<dbReference type="EMBL" id="MPUH01000612">
    <property type="protein sequence ID" value="OMJ76774.1"/>
    <property type="molecule type" value="Genomic_DNA"/>
</dbReference>
<comment type="caution">
    <text evidence="1">The sequence shown here is derived from an EMBL/GenBank/DDBJ whole genome shotgun (WGS) entry which is preliminary data.</text>
</comment>
<evidence type="ECO:0000313" key="1">
    <source>
        <dbReference type="EMBL" id="OMJ76774.1"/>
    </source>
</evidence>
<protein>
    <recommendedName>
        <fullName evidence="3">Serine hydrolase FSH domain-containing protein</fullName>
    </recommendedName>
</protein>
<dbReference type="SUPFAM" id="SSF53474">
    <property type="entry name" value="alpha/beta-Hydrolases"/>
    <property type="match status" value="1"/>
</dbReference>
<reference evidence="1 2" key="1">
    <citation type="submission" date="2016-11" db="EMBL/GenBank/DDBJ databases">
        <title>The macronuclear genome of Stentor coeruleus: a giant cell with tiny introns.</title>
        <authorList>
            <person name="Slabodnick M."/>
            <person name="Ruby J.G."/>
            <person name="Reiff S.B."/>
            <person name="Swart E.C."/>
            <person name="Gosai S."/>
            <person name="Prabakaran S."/>
            <person name="Witkowska E."/>
            <person name="Larue G.E."/>
            <person name="Fisher S."/>
            <person name="Freeman R.M."/>
            <person name="Gunawardena J."/>
            <person name="Chu W."/>
            <person name="Stover N.A."/>
            <person name="Gregory B.D."/>
            <person name="Nowacki M."/>
            <person name="Derisi J."/>
            <person name="Roy S.W."/>
            <person name="Marshall W.F."/>
            <person name="Sood P."/>
        </authorList>
    </citation>
    <scope>NUCLEOTIDE SEQUENCE [LARGE SCALE GENOMIC DNA]</scope>
    <source>
        <strain evidence="1">WM001</strain>
    </source>
</reference>
<dbReference type="InterPro" id="IPR029058">
    <property type="entry name" value="AB_hydrolase_fold"/>
</dbReference>
<dbReference type="Proteomes" id="UP000187209">
    <property type="component" value="Unassembled WGS sequence"/>
</dbReference>
<dbReference type="PANTHER" id="PTHR12277">
    <property type="entry name" value="ALPHA/BETA HYDROLASE DOMAIN-CONTAINING PROTEIN"/>
    <property type="match status" value="1"/>
</dbReference>
<gene>
    <name evidence="1" type="ORF">SteCoe_23789</name>
</gene>
<dbReference type="PANTHER" id="PTHR12277:SF197">
    <property type="entry name" value="CHROMOSOME UNDETERMINED SCAFFOLD_38, WHOLE GENOME SHOTGUN SEQUENCE"/>
    <property type="match status" value="1"/>
</dbReference>
<organism evidence="1 2">
    <name type="scientific">Stentor coeruleus</name>
    <dbReference type="NCBI Taxonomy" id="5963"/>
    <lineage>
        <taxon>Eukaryota</taxon>
        <taxon>Sar</taxon>
        <taxon>Alveolata</taxon>
        <taxon>Ciliophora</taxon>
        <taxon>Postciliodesmatophora</taxon>
        <taxon>Heterotrichea</taxon>
        <taxon>Heterotrichida</taxon>
        <taxon>Stentoridae</taxon>
        <taxon>Stentor</taxon>
    </lineage>
</organism>
<evidence type="ECO:0008006" key="3">
    <source>
        <dbReference type="Google" id="ProtNLM"/>
    </source>
</evidence>
<dbReference type="AlphaFoldDB" id="A0A1R2BJ73"/>
<keyword evidence="2" id="KW-1185">Reference proteome</keyword>
<name>A0A1R2BJ73_9CILI</name>
<dbReference type="Gene3D" id="3.40.50.1820">
    <property type="entry name" value="alpha/beta hydrolase"/>
    <property type="match status" value="1"/>
</dbReference>
<accession>A0A1R2BJ73</accession>
<dbReference type="OrthoDB" id="10249433at2759"/>
<sequence>MELNSIIFPAPVQSYDADEYPEELVWVPKIPDSVSIPCFLLQYMEGSSKVVIYFHGNAEDLGLSYEIIDMLRTVLHVHILAVEYPGYGVYYGKPTAEGILNDAECVYSFVLSLGVKPENIFTFGRSIGSGPATFLARTRKVGCLMLMSAYTSIKEAAKNFAGKIGERLIKERFENIKHMPYITCPTFLVHGIKDTVIPYYHSQKLHELCNGPSSLFLPSEMTHNNFDYFDDLVLPIATFFNQTGISVFPITGNFAHLHVSWSYYKPPLVQKINKKKHEKISKRRTVN</sequence>
<proteinExistence type="predicted"/>
<evidence type="ECO:0000313" key="2">
    <source>
        <dbReference type="Proteomes" id="UP000187209"/>
    </source>
</evidence>